<dbReference type="Ensembl" id="ENSPKIT00000023517.1">
    <property type="protein sequence ID" value="ENSPKIP00000011571.1"/>
    <property type="gene ID" value="ENSPKIG00000018603.1"/>
</dbReference>
<reference evidence="4" key="1">
    <citation type="submission" date="2025-08" db="UniProtKB">
        <authorList>
            <consortium name="Ensembl"/>
        </authorList>
    </citation>
    <scope>IDENTIFICATION</scope>
</reference>
<keyword evidence="3" id="KW-1133">Transmembrane helix</keyword>
<evidence type="ECO:0000313" key="4">
    <source>
        <dbReference type="Ensembl" id="ENSPKIP00000011571.1"/>
    </source>
</evidence>
<feature type="region of interest" description="Disordered" evidence="2">
    <location>
        <begin position="227"/>
        <end position="262"/>
    </location>
</feature>
<comment type="similarity">
    <text evidence="1">Belongs to the SAA family.</text>
</comment>
<keyword evidence="3" id="KW-0472">Membrane</keyword>
<feature type="transmembrane region" description="Helical" evidence="3">
    <location>
        <begin position="144"/>
        <end position="162"/>
    </location>
</feature>
<evidence type="ECO:0008006" key="6">
    <source>
        <dbReference type="Google" id="ProtNLM"/>
    </source>
</evidence>
<organism evidence="4 5">
    <name type="scientific">Paramormyrops kingsleyae</name>
    <dbReference type="NCBI Taxonomy" id="1676925"/>
    <lineage>
        <taxon>Eukaryota</taxon>
        <taxon>Metazoa</taxon>
        <taxon>Chordata</taxon>
        <taxon>Craniata</taxon>
        <taxon>Vertebrata</taxon>
        <taxon>Euteleostomi</taxon>
        <taxon>Actinopterygii</taxon>
        <taxon>Neopterygii</taxon>
        <taxon>Teleostei</taxon>
        <taxon>Osteoglossocephala</taxon>
        <taxon>Osteoglossomorpha</taxon>
        <taxon>Osteoglossiformes</taxon>
        <taxon>Mormyridae</taxon>
        <taxon>Paramormyrops</taxon>
    </lineage>
</organism>
<evidence type="ECO:0000256" key="2">
    <source>
        <dbReference type="SAM" id="MobiDB-lite"/>
    </source>
</evidence>
<accession>A0A3B3R1J7</accession>
<name>A0A3B3R1J7_9TELE</name>
<dbReference type="GeneTree" id="ENSGT00390000004737"/>
<keyword evidence="5" id="KW-1185">Reference proteome</keyword>
<dbReference type="PANTHER" id="PTHR23424">
    <property type="entry name" value="SERUM AMYLOID A"/>
    <property type="match status" value="1"/>
</dbReference>
<dbReference type="Gene3D" id="1.10.132.110">
    <property type="entry name" value="Serum amyloid A protein"/>
    <property type="match status" value="1"/>
</dbReference>
<dbReference type="InterPro" id="IPR052464">
    <property type="entry name" value="Synovial_Prolif_Regulator"/>
</dbReference>
<dbReference type="GO" id="GO:0005576">
    <property type="term" value="C:extracellular region"/>
    <property type="evidence" value="ECO:0007669"/>
    <property type="project" value="InterPro"/>
</dbReference>
<dbReference type="SMART" id="SM00197">
    <property type="entry name" value="SAA"/>
    <property type="match status" value="1"/>
</dbReference>
<dbReference type="AlphaFoldDB" id="A0A3B3R1J7"/>
<protein>
    <recommendedName>
        <fullName evidence="6">Serum amyloid A protein</fullName>
    </recommendedName>
</protein>
<dbReference type="InterPro" id="IPR000096">
    <property type="entry name" value="Serum_amyloid_A"/>
</dbReference>
<reference evidence="4" key="2">
    <citation type="submission" date="2025-09" db="UniProtKB">
        <authorList>
            <consortium name="Ensembl"/>
        </authorList>
    </citation>
    <scope>IDENTIFICATION</scope>
</reference>
<evidence type="ECO:0000256" key="1">
    <source>
        <dbReference type="ARBA" id="ARBA00007745"/>
    </source>
</evidence>
<evidence type="ECO:0000313" key="5">
    <source>
        <dbReference type="Proteomes" id="UP000261540"/>
    </source>
</evidence>
<dbReference type="STRING" id="1676925.ENSPKIP00000011571"/>
<dbReference type="PANTHER" id="PTHR23424:SF29">
    <property type="entry name" value="SERUM AMYLOID A PROTEIN"/>
    <property type="match status" value="1"/>
</dbReference>
<dbReference type="Proteomes" id="UP000261540">
    <property type="component" value="Unplaced"/>
</dbReference>
<proteinExistence type="inferred from homology"/>
<sequence>MGEMTKSTKTIQAHKLYKKHVAVCKPASNTDNLHTAIRTQVLHQIRVGISLVGKSKTTIFFQLNSPAHSMCFIRNAYEILDFPQKSSSVVALYGTCKPGPAYLEENPGFADIRKATGLRSGISYTEHLTALTENPASTGRKMKLVLVGLVLVLVVGAQAQWYKFSRKAVRFTKEVIQGSRDMWRAYSDMKEANWKDSGKYFHSRGNYDAARRGPGGSEVLQSFLGSSGRGHKDTAAAQRASEWAHNGGDPKHYRSKALPTKY</sequence>
<keyword evidence="3" id="KW-0812">Transmembrane</keyword>
<dbReference type="Pfam" id="PF00277">
    <property type="entry name" value="SAA"/>
    <property type="match status" value="1"/>
</dbReference>
<dbReference type="PRINTS" id="PR00306">
    <property type="entry name" value="SERUMAMYLOID"/>
</dbReference>
<evidence type="ECO:0000256" key="3">
    <source>
        <dbReference type="SAM" id="Phobius"/>
    </source>
</evidence>